<reference evidence="6 7" key="1">
    <citation type="submission" date="2013-12" db="EMBL/GenBank/DDBJ databases">
        <authorList>
            <person name="Zelazny A."/>
            <person name="Olivier K."/>
            <person name="Holland S."/>
            <person name="Lenaerts A."/>
            <person name="Ordway D."/>
            <person name="DeGroote M.A."/>
            <person name="Parker T."/>
            <person name="Sizemore C."/>
            <person name="Tallon L.J."/>
            <person name="Sadzewicz L.K."/>
            <person name="Sengamalay N."/>
            <person name="Fraser C.M."/>
            <person name="Hine E."/>
            <person name="Shefchek K.A."/>
            <person name="Das S.P."/>
            <person name="Tettelin H."/>
        </authorList>
    </citation>
    <scope>NUCLEOTIDE SEQUENCE [LARGE SCALE GENOMIC DNA]</scope>
    <source>
        <strain evidence="6 7">1956</strain>
    </source>
</reference>
<dbReference type="PANTHER" id="PTHR43775:SF51">
    <property type="entry name" value="INACTIVE PHENOLPHTHIOCEROL SYNTHESIS POLYKETIDE SYNTHASE TYPE I PKS1-RELATED"/>
    <property type="match status" value="1"/>
</dbReference>
<dbReference type="InterPro" id="IPR057326">
    <property type="entry name" value="KR_dom"/>
</dbReference>
<keyword evidence="1" id="KW-0596">Phosphopantetheine</keyword>
<dbReference type="Pfam" id="PF13602">
    <property type="entry name" value="ADH_zinc_N_2"/>
    <property type="match status" value="1"/>
</dbReference>
<dbReference type="CDD" id="cd05195">
    <property type="entry name" value="enoyl_red"/>
    <property type="match status" value="1"/>
</dbReference>
<dbReference type="SMART" id="SM00822">
    <property type="entry name" value="PKS_KR"/>
    <property type="match status" value="1"/>
</dbReference>
<evidence type="ECO:0000256" key="1">
    <source>
        <dbReference type="ARBA" id="ARBA00022450"/>
    </source>
</evidence>
<keyword evidence="3" id="KW-0808">Transferase</keyword>
<keyword evidence="2" id="KW-0597">Phosphoprotein</keyword>
<dbReference type="Gene3D" id="3.90.180.10">
    <property type="entry name" value="Medium-chain alcohol dehydrogenases, catalytic domain"/>
    <property type="match status" value="1"/>
</dbReference>
<accession>X8CER7</accession>
<comment type="caution">
    <text evidence="6">The sequence shown here is derived from an EMBL/GenBank/DDBJ whole genome shotgun (WGS) entry which is preliminary data.</text>
</comment>
<feature type="domain" description="Enoyl reductase (ER)" evidence="5">
    <location>
        <begin position="1"/>
        <end position="196"/>
    </location>
</feature>
<dbReference type="GO" id="GO:0016491">
    <property type="term" value="F:oxidoreductase activity"/>
    <property type="evidence" value="ECO:0007669"/>
    <property type="project" value="InterPro"/>
</dbReference>
<dbReference type="Pfam" id="PF08659">
    <property type="entry name" value="KR"/>
    <property type="match status" value="1"/>
</dbReference>
<evidence type="ECO:0000259" key="5">
    <source>
        <dbReference type="SMART" id="SM00829"/>
    </source>
</evidence>
<dbReference type="InterPro" id="IPR013968">
    <property type="entry name" value="PKS_KR"/>
</dbReference>
<organism evidence="6 7">
    <name type="scientific">Mycobacterium intracellulare 1956</name>
    <dbReference type="NCBI Taxonomy" id="1299331"/>
    <lineage>
        <taxon>Bacteria</taxon>
        <taxon>Bacillati</taxon>
        <taxon>Actinomycetota</taxon>
        <taxon>Actinomycetes</taxon>
        <taxon>Mycobacteriales</taxon>
        <taxon>Mycobacteriaceae</taxon>
        <taxon>Mycobacterium</taxon>
        <taxon>Mycobacterium avium complex (MAC)</taxon>
    </lineage>
</organism>
<dbReference type="PANTHER" id="PTHR43775">
    <property type="entry name" value="FATTY ACID SYNTHASE"/>
    <property type="match status" value="1"/>
</dbReference>
<dbReference type="InterPro" id="IPR036291">
    <property type="entry name" value="NAD(P)-bd_dom_sf"/>
</dbReference>
<evidence type="ECO:0000256" key="3">
    <source>
        <dbReference type="ARBA" id="ARBA00022679"/>
    </source>
</evidence>
<evidence type="ECO:0000313" key="6">
    <source>
        <dbReference type="EMBL" id="EUA54872.1"/>
    </source>
</evidence>
<evidence type="ECO:0000259" key="4">
    <source>
        <dbReference type="SMART" id="SM00822"/>
    </source>
</evidence>
<evidence type="ECO:0000256" key="2">
    <source>
        <dbReference type="ARBA" id="ARBA00022553"/>
    </source>
</evidence>
<gene>
    <name evidence="6" type="ORF">I550_3022</name>
</gene>
<name>X8CER7_MYCIT</name>
<dbReference type="GO" id="GO:0004312">
    <property type="term" value="F:fatty acid synthase activity"/>
    <property type="evidence" value="ECO:0007669"/>
    <property type="project" value="TreeGrafter"/>
</dbReference>
<dbReference type="EMBL" id="JAOG01000002">
    <property type="protein sequence ID" value="EUA54872.1"/>
    <property type="molecule type" value="Genomic_DNA"/>
</dbReference>
<protein>
    <submittedName>
        <fullName evidence="6">Zinc-binding dehydrogenase family protein</fullName>
    </submittedName>
</protein>
<dbReference type="AlphaFoldDB" id="X8CER7"/>
<dbReference type="InterPro" id="IPR050091">
    <property type="entry name" value="PKS_NRPS_Biosynth_Enz"/>
</dbReference>
<dbReference type="PATRIC" id="fig|1299331.3.peg.2947"/>
<proteinExistence type="predicted"/>
<sequence length="390" mass="40761">MFLTAYYGLSVLAGLRAGQRVLVHAATGGVGMAAVQLARHWGAEVFATASRGKWDTLRAMGFDDAHIADSRTLEFEHKFRAAVGAGGFGVVLNSLAGEFNDASLRLLGRGGRFIEMGKTDLRDPDVVAHSHPGVGYRAFDLMEAGPDRIAEMLAELMTLFAGGALAPLPVKAFDARSAADAYRFVSQARHIGKVVLTMPDGPAGLAGGTALITGGTGMAGSAVARHLVERHRVPHVMLVSRGGEQAAGIAELAGELRDLGASVSVVACDVGDRDAVAALLARVPSHYPLRSVFHAAGVIDDAMVASLTPARIDAVLRAKVDGAWHLHELTKELGLAAFVAFSSMAGIVGAPGQGNYAAANSFLDALAAHRHAGDCRDCRWRGGCGKSRRR</sequence>
<dbReference type="SUPFAM" id="SSF51735">
    <property type="entry name" value="NAD(P)-binding Rossmann-fold domains"/>
    <property type="match status" value="2"/>
</dbReference>
<feature type="domain" description="Ketoreductase" evidence="4">
    <location>
        <begin position="208"/>
        <end position="383"/>
    </location>
</feature>
<dbReference type="GO" id="GO:0006633">
    <property type="term" value="P:fatty acid biosynthetic process"/>
    <property type="evidence" value="ECO:0007669"/>
    <property type="project" value="TreeGrafter"/>
</dbReference>
<dbReference type="FunFam" id="3.40.50.720:FF:000209">
    <property type="entry name" value="Polyketide synthase Pks12"/>
    <property type="match status" value="1"/>
</dbReference>
<dbReference type="InterPro" id="IPR020843">
    <property type="entry name" value="ER"/>
</dbReference>
<dbReference type="Gene3D" id="3.40.50.720">
    <property type="entry name" value="NAD(P)-binding Rossmann-like Domain"/>
    <property type="match status" value="1"/>
</dbReference>
<dbReference type="SMART" id="SM00829">
    <property type="entry name" value="PKS_ER"/>
    <property type="match status" value="1"/>
</dbReference>
<dbReference type="Proteomes" id="UP000020825">
    <property type="component" value="Unassembled WGS sequence"/>
</dbReference>
<evidence type="ECO:0000313" key="7">
    <source>
        <dbReference type="Proteomes" id="UP000020825"/>
    </source>
</evidence>